<accession>A0A1B2I4I1</accession>
<dbReference type="NCBIfam" id="TIGR00186">
    <property type="entry name" value="rRNA_methyl_3"/>
    <property type="match status" value="1"/>
</dbReference>
<dbReference type="Pfam" id="PF00588">
    <property type="entry name" value="SpoU_methylase"/>
    <property type="match status" value="1"/>
</dbReference>
<dbReference type="KEGG" id="cpor:BED41_06955"/>
<keyword evidence="2 5" id="KW-0808">Transferase</keyword>
<dbReference type="InterPro" id="IPR029026">
    <property type="entry name" value="tRNA_m1G_MTases_N"/>
</dbReference>
<dbReference type="GeneID" id="83057587"/>
<evidence type="ECO:0000259" key="4">
    <source>
        <dbReference type="SMART" id="SM00967"/>
    </source>
</evidence>
<dbReference type="PANTHER" id="PTHR46429:SF1">
    <property type="entry name" value="23S RRNA (GUANOSINE-2'-O-)-METHYLTRANSFERASE RLMB"/>
    <property type="match status" value="1"/>
</dbReference>
<keyword evidence="1 5" id="KW-0489">Methyltransferase</keyword>
<evidence type="ECO:0000256" key="2">
    <source>
        <dbReference type="ARBA" id="ARBA00022679"/>
    </source>
</evidence>
<name>A0A1B2I4I1_9BACT</name>
<gene>
    <name evidence="5" type="ORF">BED41_06955</name>
</gene>
<feature type="compositionally biased region" description="Basic and acidic residues" evidence="3">
    <location>
        <begin position="1"/>
        <end position="21"/>
    </location>
</feature>
<dbReference type="InterPro" id="IPR013123">
    <property type="entry name" value="SpoU_subst-bd"/>
</dbReference>
<dbReference type="GO" id="GO:0032259">
    <property type="term" value="P:methylation"/>
    <property type="evidence" value="ECO:0007669"/>
    <property type="project" value="UniProtKB-KW"/>
</dbReference>
<dbReference type="GO" id="GO:0005829">
    <property type="term" value="C:cytosol"/>
    <property type="evidence" value="ECO:0007669"/>
    <property type="project" value="TreeGrafter"/>
</dbReference>
<feature type="region of interest" description="Disordered" evidence="3">
    <location>
        <begin position="1"/>
        <end position="25"/>
    </location>
</feature>
<sequence>MTNDNRRRGHGRDERADKRPEGAPAGDICWGRNPVIALLEGDPERCMKVLIAKSAQPHIKAKITELCRANGIIFQNVESAALDRLTDGENHQGVAAYTAQMKLWEPEELLASLPAAPSPALILLCDHLQDPHNLGAVIRSAEAAGAAAVMIPKRGGCLPTGTVVKTSAGAALRLPVVKVGNVSQTIKMLQEADFWVTGLAMEGRDTLFREDLPPRSAIVVGAEGEGLGNAVAKACDDIRFIPMQGTTGSLNASVAASIAMFEWTRSLGKNNK</sequence>
<dbReference type="GO" id="GO:0008173">
    <property type="term" value="F:RNA methyltransferase activity"/>
    <property type="evidence" value="ECO:0007669"/>
    <property type="project" value="InterPro"/>
</dbReference>
<feature type="domain" description="RNA 2-O ribose methyltransferase substrate binding" evidence="4">
    <location>
        <begin position="28"/>
        <end position="104"/>
    </location>
</feature>
<dbReference type="SMART" id="SM00967">
    <property type="entry name" value="SpoU_sub_bind"/>
    <property type="match status" value="1"/>
</dbReference>
<evidence type="ECO:0000313" key="5">
    <source>
        <dbReference type="EMBL" id="ANZ44843.1"/>
    </source>
</evidence>
<proteinExistence type="predicted"/>
<dbReference type="SUPFAM" id="SSF75217">
    <property type="entry name" value="alpha/beta knot"/>
    <property type="match status" value="1"/>
</dbReference>
<dbReference type="OrthoDB" id="9794400at2"/>
<dbReference type="RefSeq" id="WP_066744359.1">
    <property type="nucleotide sequence ID" value="NZ_CP016757.1"/>
</dbReference>
<evidence type="ECO:0000256" key="3">
    <source>
        <dbReference type="SAM" id="MobiDB-lite"/>
    </source>
</evidence>
<dbReference type="SUPFAM" id="SSF55315">
    <property type="entry name" value="L30e-like"/>
    <property type="match status" value="1"/>
</dbReference>
<dbReference type="EMBL" id="CP016757">
    <property type="protein sequence ID" value="ANZ44843.1"/>
    <property type="molecule type" value="Genomic_DNA"/>
</dbReference>
<evidence type="ECO:0000313" key="6">
    <source>
        <dbReference type="Proteomes" id="UP000093044"/>
    </source>
</evidence>
<dbReference type="Gene3D" id="3.30.1330.30">
    <property type="match status" value="1"/>
</dbReference>
<dbReference type="GO" id="GO:0006396">
    <property type="term" value="P:RNA processing"/>
    <property type="evidence" value="ECO:0007669"/>
    <property type="project" value="InterPro"/>
</dbReference>
<dbReference type="GO" id="GO:0003723">
    <property type="term" value="F:RNA binding"/>
    <property type="evidence" value="ECO:0007669"/>
    <property type="project" value="InterPro"/>
</dbReference>
<dbReference type="InterPro" id="IPR029064">
    <property type="entry name" value="Ribosomal_eL30-like_sf"/>
</dbReference>
<dbReference type="InterPro" id="IPR001537">
    <property type="entry name" value="SpoU_MeTrfase"/>
</dbReference>
<dbReference type="InterPro" id="IPR004441">
    <property type="entry name" value="rRNA_MeTrfase_TrmH"/>
</dbReference>
<keyword evidence="6" id="KW-1185">Reference proteome</keyword>
<organism evidence="5 6">
    <name type="scientific">Cloacibacillus porcorum</name>
    <dbReference type="NCBI Taxonomy" id="1197717"/>
    <lineage>
        <taxon>Bacteria</taxon>
        <taxon>Thermotogati</taxon>
        <taxon>Synergistota</taxon>
        <taxon>Synergistia</taxon>
        <taxon>Synergistales</taxon>
        <taxon>Synergistaceae</taxon>
        <taxon>Cloacibacillus</taxon>
    </lineage>
</organism>
<dbReference type="Pfam" id="PF08032">
    <property type="entry name" value="SpoU_sub_bind"/>
    <property type="match status" value="1"/>
</dbReference>
<dbReference type="STRING" id="1197717.BED41_06955"/>
<dbReference type="InterPro" id="IPR029028">
    <property type="entry name" value="Alpha/beta_knot_MTases"/>
</dbReference>
<dbReference type="CDD" id="cd18103">
    <property type="entry name" value="SpoU-like_RlmB"/>
    <property type="match status" value="1"/>
</dbReference>
<dbReference type="Gene3D" id="3.40.1280.10">
    <property type="match status" value="1"/>
</dbReference>
<dbReference type="AlphaFoldDB" id="A0A1B2I4I1"/>
<dbReference type="PANTHER" id="PTHR46429">
    <property type="entry name" value="23S RRNA (GUANOSINE-2'-O-)-METHYLTRANSFERASE RLMB"/>
    <property type="match status" value="1"/>
</dbReference>
<dbReference type="Proteomes" id="UP000093044">
    <property type="component" value="Chromosome"/>
</dbReference>
<evidence type="ECO:0000256" key="1">
    <source>
        <dbReference type="ARBA" id="ARBA00022603"/>
    </source>
</evidence>
<protein>
    <submittedName>
        <fullName evidence="5">23S rRNA (Guanosine(2251)-2'-O)-methyltransferase RlmB</fullName>
    </submittedName>
</protein>
<reference evidence="5" key="1">
    <citation type="submission" date="2016-08" db="EMBL/GenBank/DDBJ databases">
        <title>Complete genome of Cloacibacillus porcorum.</title>
        <authorList>
            <person name="Looft T."/>
            <person name="Bayles D.O."/>
            <person name="Alt D.P."/>
        </authorList>
    </citation>
    <scope>NUCLEOTIDE SEQUENCE [LARGE SCALE GENOMIC DNA]</scope>
    <source>
        <strain evidence="5">CL-84</strain>
    </source>
</reference>